<dbReference type="CDD" id="cd04701">
    <property type="entry name" value="Asparaginase_2"/>
    <property type="match status" value="1"/>
</dbReference>
<keyword evidence="1" id="KW-0175">Coiled coil</keyword>
<dbReference type="Proteomes" id="UP001157133">
    <property type="component" value="Unassembled WGS sequence"/>
</dbReference>
<gene>
    <name evidence="3" type="primary">iaaA</name>
    <name evidence="3" type="ORF">theurythT_16620</name>
</gene>
<sequence length="343" mass="36559">MLKTSLLAAVVLGLTVSPLSYAQQDFAIAIHGGAGTILKKNMTPAKQKKYEATLLEAVNTGYQLLEQGKTSQEAVIAAIQILEESPLFNAGKGAVYTFEGHHELDASIMDGKTLNAGAVSGVKTVKSPIALAQKVMDESVHVMLSGDGAELFAEQQGLTLVDNSYFNTKQRYKALKRAKKKLAEKEQELKDFQAAHESLPNHYKYGTVGAVALDKQGNLTAGTSTGGMTAKRWGRVGDAPIIGAGTYANNDSCAVSATGHGEYFIRYHVAADICARMQYQQIPLEQAANKVVNDVLVEAGGNGGVIAIDAKGNISMPFNSAGMYRASRVAGQKPYVAIFKDKK</sequence>
<accession>A0ABQ6H634</accession>
<reference evidence="3 4" key="1">
    <citation type="submission" date="2023-03" db="EMBL/GenBank/DDBJ databases">
        <title>Draft genome sequence of Thalassotalea eurytherma JCM 18482T.</title>
        <authorList>
            <person name="Sawabe T."/>
        </authorList>
    </citation>
    <scope>NUCLEOTIDE SEQUENCE [LARGE SCALE GENOMIC DNA]</scope>
    <source>
        <strain evidence="3 4">JCM 18482</strain>
    </source>
</reference>
<dbReference type="SUPFAM" id="SSF56235">
    <property type="entry name" value="N-terminal nucleophile aminohydrolases (Ntn hydrolases)"/>
    <property type="match status" value="1"/>
</dbReference>
<dbReference type="EMBL" id="BSSU01000008">
    <property type="protein sequence ID" value="GLX82210.1"/>
    <property type="molecule type" value="Genomic_DNA"/>
</dbReference>
<dbReference type="RefSeq" id="WP_284207573.1">
    <property type="nucleotide sequence ID" value="NZ_BSSU01000008.1"/>
</dbReference>
<dbReference type="Gene3D" id="3.60.20.30">
    <property type="entry name" value="(Glycosyl)asparaginase"/>
    <property type="match status" value="1"/>
</dbReference>
<keyword evidence="4" id="KW-1185">Reference proteome</keyword>
<organism evidence="3 4">
    <name type="scientific">Thalassotalea eurytherma</name>
    <dbReference type="NCBI Taxonomy" id="1144278"/>
    <lineage>
        <taxon>Bacteria</taxon>
        <taxon>Pseudomonadati</taxon>
        <taxon>Pseudomonadota</taxon>
        <taxon>Gammaproteobacteria</taxon>
        <taxon>Alteromonadales</taxon>
        <taxon>Colwelliaceae</taxon>
        <taxon>Thalassotalea</taxon>
    </lineage>
</organism>
<evidence type="ECO:0000256" key="2">
    <source>
        <dbReference type="SAM" id="SignalP"/>
    </source>
</evidence>
<dbReference type="InterPro" id="IPR029055">
    <property type="entry name" value="Ntn_hydrolases_N"/>
</dbReference>
<dbReference type="Pfam" id="PF01112">
    <property type="entry name" value="Asparaginase_2"/>
    <property type="match status" value="1"/>
</dbReference>
<feature type="chain" id="PRO_5046464325" evidence="2">
    <location>
        <begin position="23"/>
        <end position="343"/>
    </location>
</feature>
<dbReference type="InterPro" id="IPR000246">
    <property type="entry name" value="Peptidase_T2"/>
</dbReference>
<name>A0ABQ6H634_9GAMM</name>
<dbReference type="PANTHER" id="PTHR10188:SF6">
    <property type="entry name" value="N(4)-(BETA-N-ACETYLGLUCOSAMINYL)-L-ASPARAGINASE"/>
    <property type="match status" value="1"/>
</dbReference>
<evidence type="ECO:0000313" key="3">
    <source>
        <dbReference type="EMBL" id="GLX82210.1"/>
    </source>
</evidence>
<dbReference type="PANTHER" id="PTHR10188">
    <property type="entry name" value="L-ASPARAGINASE"/>
    <property type="match status" value="1"/>
</dbReference>
<evidence type="ECO:0000256" key="1">
    <source>
        <dbReference type="SAM" id="Coils"/>
    </source>
</evidence>
<comment type="caution">
    <text evidence="3">The sequence shown here is derived from an EMBL/GenBank/DDBJ whole genome shotgun (WGS) entry which is preliminary data.</text>
</comment>
<proteinExistence type="predicted"/>
<evidence type="ECO:0000313" key="4">
    <source>
        <dbReference type="Proteomes" id="UP001157133"/>
    </source>
</evidence>
<feature type="coiled-coil region" evidence="1">
    <location>
        <begin position="165"/>
        <end position="195"/>
    </location>
</feature>
<keyword evidence="2" id="KW-0732">Signal</keyword>
<protein>
    <submittedName>
        <fullName evidence="3">Isoaspartyl peptidase/L-asparaginase</fullName>
    </submittedName>
</protein>
<feature type="signal peptide" evidence="2">
    <location>
        <begin position="1"/>
        <end position="22"/>
    </location>
</feature>